<dbReference type="PANTHER" id="PTHR35848">
    <property type="entry name" value="OXALATE-BINDING PROTEIN"/>
    <property type="match status" value="1"/>
</dbReference>
<dbReference type="Gene3D" id="2.60.120.10">
    <property type="entry name" value="Jelly Rolls"/>
    <property type="match status" value="1"/>
</dbReference>
<evidence type="ECO:0000259" key="2">
    <source>
        <dbReference type="Pfam" id="PF07883"/>
    </source>
</evidence>
<accession>A0A292YT17</accession>
<dbReference type="EMBL" id="BDUF01000106">
    <property type="protein sequence ID" value="GAX91574.1"/>
    <property type="molecule type" value="Genomic_DNA"/>
</dbReference>
<dbReference type="Pfam" id="PF07883">
    <property type="entry name" value="Cupin_2"/>
    <property type="match status" value="1"/>
</dbReference>
<dbReference type="InterPro" id="IPR014710">
    <property type="entry name" value="RmlC-like_jellyroll"/>
</dbReference>
<dbReference type="GO" id="GO:0046872">
    <property type="term" value="F:metal ion binding"/>
    <property type="evidence" value="ECO:0007669"/>
    <property type="project" value="UniProtKB-KW"/>
</dbReference>
<protein>
    <submittedName>
        <fullName evidence="3">Cupin</fullName>
    </submittedName>
</protein>
<dbReference type="RefSeq" id="WP_096183517.1">
    <property type="nucleotide sequence ID" value="NZ_BDUF01000106.1"/>
</dbReference>
<evidence type="ECO:0000313" key="3">
    <source>
        <dbReference type="EMBL" id="GAX91574.1"/>
    </source>
</evidence>
<dbReference type="PANTHER" id="PTHR35848:SF6">
    <property type="entry name" value="CUPIN TYPE-2 DOMAIN-CONTAINING PROTEIN"/>
    <property type="match status" value="1"/>
</dbReference>
<evidence type="ECO:0000313" key="4">
    <source>
        <dbReference type="Proteomes" id="UP000217785"/>
    </source>
</evidence>
<keyword evidence="1" id="KW-0479">Metal-binding</keyword>
<reference evidence="4" key="1">
    <citation type="submission" date="2017-07" db="EMBL/GenBank/DDBJ databases">
        <title>Draft genome sequence of Effusibacillus lacus strain skLN1.</title>
        <authorList>
            <person name="Watanabe M."/>
            <person name="Kojima H."/>
            <person name="Fukui M."/>
        </authorList>
    </citation>
    <scope>NUCLEOTIDE SEQUENCE [LARGE SCALE GENOMIC DNA]</scope>
    <source>
        <strain evidence="4">skLN1</strain>
    </source>
</reference>
<sequence length="150" mass="16908">MDGAQLEKKQGQNYSAVNVGKWEKLDQYTVGPKKNPGKLFLLEVLQLTGMEVSLNKLGPGKQVPFYHSHKENEELYLFIKGKGQFQIDGEILDVEEGTVIRVAPEGVRTWRNHSTEDLYYVVIQAKANSLTAYTATDGVIPDKKVEWPEV</sequence>
<organism evidence="3 4">
    <name type="scientific">Effusibacillus lacus</name>
    <dbReference type="NCBI Taxonomy" id="1348429"/>
    <lineage>
        <taxon>Bacteria</taxon>
        <taxon>Bacillati</taxon>
        <taxon>Bacillota</taxon>
        <taxon>Bacilli</taxon>
        <taxon>Bacillales</taxon>
        <taxon>Alicyclobacillaceae</taxon>
        <taxon>Effusibacillus</taxon>
    </lineage>
</organism>
<comment type="caution">
    <text evidence="3">The sequence shown here is derived from an EMBL/GenBank/DDBJ whole genome shotgun (WGS) entry which is preliminary data.</text>
</comment>
<proteinExistence type="predicted"/>
<dbReference type="CDD" id="cd06985">
    <property type="entry name" value="cupin_BF4112"/>
    <property type="match status" value="1"/>
</dbReference>
<dbReference type="OrthoDB" id="9804028at2"/>
<dbReference type="Proteomes" id="UP000217785">
    <property type="component" value="Unassembled WGS sequence"/>
</dbReference>
<evidence type="ECO:0000256" key="1">
    <source>
        <dbReference type="ARBA" id="ARBA00022723"/>
    </source>
</evidence>
<keyword evidence="4" id="KW-1185">Reference proteome</keyword>
<feature type="domain" description="Cupin type-2" evidence="2">
    <location>
        <begin position="57"/>
        <end position="123"/>
    </location>
</feature>
<dbReference type="SUPFAM" id="SSF51182">
    <property type="entry name" value="RmlC-like cupins"/>
    <property type="match status" value="1"/>
</dbReference>
<gene>
    <name evidence="3" type="ORF">EFBL_3264</name>
</gene>
<dbReference type="InterPro" id="IPR051610">
    <property type="entry name" value="GPI/OXD"/>
</dbReference>
<name>A0A292YT17_9BACL</name>
<dbReference type="InterPro" id="IPR011051">
    <property type="entry name" value="RmlC_Cupin_sf"/>
</dbReference>
<dbReference type="AlphaFoldDB" id="A0A292YT17"/>
<dbReference type="InterPro" id="IPR013096">
    <property type="entry name" value="Cupin_2"/>
</dbReference>